<keyword evidence="3" id="KW-1185">Reference proteome</keyword>
<organism evidence="2 3">
    <name type="scientific">Brevundimonas aurantiaca</name>
    <dbReference type="NCBI Taxonomy" id="74316"/>
    <lineage>
        <taxon>Bacteria</taxon>
        <taxon>Pseudomonadati</taxon>
        <taxon>Pseudomonadota</taxon>
        <taxon>Alphaproteobacteria</taxon>
        <taxon>Caulobacterales</taxon>
        <taxon>Caulobacteraceae</taxon>
        <taxon>Brevundimonas</taxon>
    </lineage>
</organism>
<feature type="chain" id="PRO_5031095644" evidence="1">
    <location>
        <begin position="22"/>
        <end position="143"/>
    </location>
</feature>
<proteinExistence type="predicted"/>
<dbReference type="RefSeq" id="WP_183214922.1">
    <property type="nucleotide sequence ID" value="NZ_CAJFZW010000033.1"/>
</dbReference>
<reference evidence="2 3" key="1">
    <citation type="submission" date="2020-08" db="EMBL/GenBank/DDBJ databases">
        <title>Genomic Encyclopedia of Type Strains, Phase IV (KMG-IV): sequencing the most valuable type-strain genomes for metagenomic binning, comparative biology and taxonomic classification.</title>
        <authorList>
            <person name="Goeker M."/>
        </authorList>
    </citation>
    <scope>NUCLEOTIDE SEQUENCE [LARGE SCALE GENOMIC DNA]</scope>
    <source>
        <strain evidence="2 3">DSM 4731</strain>
    </source>
</reference>
<dbReference type="Proteomes" id="UP000527324">
    <property type="component" value="Unassembled WGS sequence"/>
</dbReference>
<evidence type="ECO:0000256" key="1">
    <source>
        <dbReference type="SAM" id="SignalP"/>
    </source>
</evidence>
<evidence type="ECO:0000313" key="3">
    <source>
        <dbReference type="Proteomes" id="UP000527324"/>
    </source>
</evidence>
<keyword evidence="1" id="KW-0732">Signal</keyword>
<evidence type="ECO:0000313" key="2">
    <source>
        <dbReference type="EMBL" id="MBB5738668.1"/>
    </source>
</evidence>
<accession>A0A7W9C3Y0</accession>
<dbReference type="AlphaFoldDB" id="A0A7W9C3Y0"/>
<protein>
    <submittedName>
        <fullName evidence="2">Mg-chelatase subunit ChlI</fullName>
    </submittedName>
</protein>
<gene>
    <name evidence="2" type="ORF">GGQ93_000359</name>
</gene>
<feature type="signal peptide" evidence="1">
    <location>
        <begin position="1"/>
        <end position="21"/>
    </location>
</feature>
<comment type="caution">
    <text evidence="2">The sequence shown here is derived from an EMBL/GenBank/DDBJ whole genome shotgun (WGS) entry which is preliminary data.</text>
</comment>
<sequence>MIRFRLFACAGLAVLFLGAWGSDPALGQTQTQAQAQTAPAPALVLNASAEAAWAEVRAALTPSQQALAVRRFMAALANANGRPVVPPMDAREIASGQAAAADDPALLQRPQAYEATLSVGGRFLTFRPLSRASLEPLTRRGAP</sequence>
<dbReference type="EMBL" id="JACHOQ010000001">
    <property type="protein sequence ID" value="MBB5738668.1"/>
    <property type="molecule type" value="Genomic_DNA"/>
</dbReference>
<name>A0A7W9C3Y0_9CAUL</name>